<dbReference type="PANTHER" id="PTHR13254">
    <property type="entry name" value="GOLGI AUTOANTIGEN, GOLGIN SUBFAMILY A, 7"/>
    <property type="match status" value="1"/>
</dbReference>
<evidence type="ECO:0000313" key="8">
    <source>
        <dbReference type="EMBL" id="KAK9890611.1"/>
    </source>
</evidence>
<proteinExistence type="inferred from homology"/>
<dbReference type="GO" id="GO:0006612">
    <property type="term" value="P:protein targeting to membrane"/>
    <property type="evidence" value="ECO:0007669"/>
    <property type="project" value="TreeGrafter"/>
</dbReference>
<keyword evidence="6" id="KW-0472">Membrane</keyword>
<keyword evidence="9" id="KW-1185">Reference proteome</keyword>
<dbReference type="AlphaFoldDB" id="A0AAW1VDV7"/>
<dbReference type="Pfam" id="PF10256">
    <property type="entry name" value="Erf4"/>
    <property type="match status" value="1"/>
</dbReference>
<evidence type="ECO:0000313" key="9">
    <source>
        <dbReference type="Proteomes" id="UP001431783"/>
    </source>
</evidence>
<dbReference type="EMBL" id="JARQZJ010000126">
    <property type="protein sequence ID" value="KAK9890611.1"/>
    <property type="molecule type" value="Genomic_DNA"/>
</dbReference>
<accession>A0AAW1VDV7</accession>
<gene>
    <name evidence="8" type="ORF">WA026_011974</name>
</gene>
<feature type="domain" description="Golgin subfamily A member 7/ERF4" evidence="7">
    <location>
        <begin position="31"/>
        <end position="143"/>
    </location>
</feature>
<dbReference type="PANTHER" id="PTHR13254:SF0">
    <property type="entry name" value="GOLGIN SUBFAMILY A MEMBER 7_ERF4 DOMAIN-CONTAINING PROTEIN"/>
    <property type="match status" value="1"/>
</dbReference>
<name>A0AAW1VDV7_9CUCU</name>
<comment type="caution">
    <text evidence="8">The sequence shown here is derived from an EMBL/GenBank/DDBJ whole genome shotgun (WGS) entry which is preliminary data.</text>
</comment>
<comment type="subcellular location">
    <subcellularLocation>
        <location evidence="1">Endoplasmic reticulum membrane</location>
        <topology evidence="1">Peripheral membrane protein</topology>
    </subcellularLocation>
</comment>
<evidence type="ECO:0000259" key="7">
    <source>
        <dbReference type="Pfam" id="PF10256"/>
    </source>
</evidence>
<keyword evidence="5" id="KW-0256">Endoplasmic reticulum</keyword>
<protein>
    <recommendedName>
        <fullName evidence="4">Ras modification protein ERF4</fullName>
    </recommendedName>
</protein>
<evidence type="ECO:0000256" key="3">
    <source>
        <dbReference type="ARBA" id="ARBA00011396"/>
    </source>
</evidence>
<evidence type="ECO:0000256" key="5">
    <source>
        <dbReference type="ARBA" id="ARBA00022824"/>
    </source>
</evidence>
<dbReference type="GO" id="GO:0005789">
    <property type="term" value="C:endoplasmic reticulum membrane"/>
    <property type="evidence" value="ECO:0007669"/>
    <property type="project" value="UniProtKB-SubCell"/>
</dbReference>
<evidence type="ECO:0000256" key="4">
    <source>
        <dbReference type="ARBA" id="ARBA00018463"/>
    </source>
</evidence>
<organism evidence="8 9">
    <name type="scientific">Henosepilachna vigintioctopunctata</name>
    <dbReference type="NCBI Taxonomy" id="420089"/>
    <lineage>
        <taxon>Eukaryota</taxon>
        <taxon>Metazoa</taxon>
        <taxon>Ecdysozoa</taxon>
        <taxon>Arthropoda</taxon>
        <taxon>Hexapoda</taxon>
        <taxon>Insecta</taxon>
        <taxon>Pterygota</taxon>
        <taxon>Neoptera</taxon>
        <taxon>Endopterygota</taxon>
        <taxon>Coleoptera</taxon>
        <taxon>Polyphaga</taxon>
        <taxon>Cucujiformia</taxon>
        <taxon>Coccinelloidea</taxon>
        <taxon>Coccinellidae</taxon>
        <taxon>Epilachninae</taxon>
        <taxon>Epilachnini</taxon>
        <taxon>Henosepilachna</taxon>
    </lineage>
</organism>
<reference evidence="8 9" key="1">
    <citation type="submission" date="2023-03" db="EMBL/GenBank/DDBJ databases">
        <title>Genome insight into feeding habits of ladybird beetles.</title>
        <authorList>
            <person name="Li H.-S."/>
            <person name="Huang Y.-H."/>
            <person name="Pang H."/>
        </authorList>
    </citation>
    <scope>NUCLEOTIDE SEQUENCE [LARGE SCALE GENOMIC DNA]</scope>
    <source>
        <strain evidence="8">SYSU_2023b</strain>
        <tissue evidence="8">Whole body</tissue>
    </source>
</reference>
<evidence type="ECO:0000256" key="6">
    <source>
        <dbReference type="ARBA" id="ARBA00023136"/>
    </source>
</evidence>
<evidence type="ECO:0000256" key="2">
    <source>
        <dbReference type="ARBA" id="ARBA00007732"/>
    </source>
</evidence>
<sequence>MLLCYIMANHHSNGARPGETDQMAPPQYFKVFIQRDYSEGTLVKFQTRFPQELEGRLEKQVFEATINRLNDYFAEAEKATCASYCEGCLACLTAYIIYICKETHYEKSLKKISKYIAEQNERIYEPRGLKLTDPAMRGLRVIEISCLDRPPNA</sequence>
<comment type="similarity">
    <text evidence="2">Belongs to the ERF4 family.</text>
</comment>
<dbReference type="GO" id="GO:0002178">
    <property type="term" value="C:palmitoyltransferase complex"/>
    <property type="evidence" value="ECO:0007669"/>
    <property type="project" value="TreeGrafter"/>
</dbReference>
<dbReference type="InterPro" id="IPR051371">
    <property type="entry name" value="Ras_palmitoyltransferase"/>
</dbReference>
<evidence type="ECO:0000256" key="1">
    <source>
        <dbReference type="ARBA" id="ARBA00004406"/>
    </source>
</evidence>
<dbReference type="InterPro" id="IPR019383">
    <property type="entry name" value="Golgin_A_7/ERF4"/>
</dbReference>
<comment type="subunit">
    <text evidence="3">Interacts with ERF2.</text>
</comment>
<dbReference type="Proteomes" id="UP001431783">
    <property type="component" value="Unassembled WGS sequence"/>
</dbReference>